<proteinExistence type="predicted"/>
<comment type="caution">
    <text evidence="2">The sequence shown here is derived from an EMBL/GenBank/DDBJ whole genome shotgun (WGS) entry which is preliminary data.</text>
</comment>
<reference evidence="2" key="1">
    <citation type="submission" date="2023-06" db="EMBL/GenBank/DDBJ databases">
        <title>Conoideocrella luteorostrata (Hypocreales: Clavicipitaceae), a potential biocontrol fungus for elongate hemlock scale in United States Christmas tree production areas.</title>
        <authorList>
            <person name="Barrett H."/>
            <person name="Lovett B."/>
            <person name="Macias A.M."/>
            <person name="Stajich J.E."/>
            <person name="Kasson M.T."/>
        </authorList>
    </citation>
    <scope>NUCLEOTIDE SEQUENCE</scope>
    <source>
        <strain evidence="2">ARSEF 14590</strain>
    </source>
</reference>
<sequence>MKKWDKSDPRAPTWWAVYDGKDVRQMGAGYKDNGDIRTNLRLAKKHIIWLKAQREQHRENIFGGSPWQTVAVLYDYVSDKHYASTVPRGALGTWFVLEAKSERKLAPAWWSAISRGQNMATRMTLHAEDGAYVLLEDNKVPINEGRYPQGTVIATWTYATMLETQNNGNEKDGKFIAACSDESRKTNAPPCNAIASRLGVIYAKSKDAKDNVETGDPWDLKTDEEALEHIALCPIDPDSSEKKRLAIRDEQTTEATQKESAPALIGMQNKLKVARGKKSPPQGEKTKSKGAAHGAPSTRINCSGKTYEHMKSHTELVHYTQIMTIFVTMPSGVEIVTPNRATAPTAKSTRKSDSEPAKISSKPANTEPIKTSTGKALPFITSVAKKQSHGGGRFRRTITM</sequence>
<protein>
    <submittedName>
        <fullName evidence="2">Uncharacterized protein</fullName>
    </submittedName>
</protein>
<evidence type="ECO:0000313" key="2">
    <source>
        <dbReference type="EMBL" id="KAK2616696.1"/>
    </source>
</evidence>
<keyword evidence="3" id="KW-1185">Reference proteome</keyword>
<feature type="compositionally biased region" description="Polar residues" evidence="1">
    <location>
        <begin position="362"/>
        <end position="373"/>
    </location>
</feature>
<accession>A0AAJ0CZ11</accession>
<gene>
    <name evidence="2" type="ORF">QQS21_000308</name>
</gene>
<dbReference type="Proteomes" id="UP001251528">
    <property type="component" value="Unassembled WGS sequence"/>
</dbReference>
<feature type="region of interest" description="Disordered" evidence="1">
    <location>
        <begin position="250"/>
        <end position="298"/>
    </location>
</feature>
<evidence type="ECO:0000313" key="3">
    <source>
        <dbReference type="Proteomes" id="UP001251528"/>
    </source>
</evidence>
<organism evidence="2 3">
    <name type="scientific">Conoideocrella luteorostrata</name>
    <dbReference type="NCBI Taxonomy" id="1105319"/>
    <lineage>
        <taxon>Eukaryota</taxon>
        <taxon>Fungi</taxon>
        <taxon>Dikarya</taxon>
        <taxon>Ascomycota</taxon>
        <taxon>Pezizomycotina</taxon>
        <taxon>Sordariomycetes</taxon>
        <taxon>Hypocreomycetidae</taxon>
        <taxon>Hypocreales</taxon>
        <taxon>Clavicipitaceae</taxon>
        <taxon>Conoideocrella</taxon>
    </lineage>
</organism>
<feature type="region of interest" description="Disordered" evidence="1">
    <location>
        <begin position="339"/>
        <end position="373"/>
    </location>
</feature>
<dbReference type="EMBL" id="JASWJB010000003">
    <property type="protein sequence ID" value="KAK2616696.1"/>
    <property type="molecule type" value="Genomic_DNA"/>
</dbReference>
<evidence type="ECO:0000256" key="1">
    <source>
        <dbReference type="SAM" id="MobiDB-lite"/>
    </source>
</evidence>
<name>A0AAJ0CZ11_9HYPO</name>
<dbReference type="AlphaFoldDB" id="A0AAJ0CZ11"/>